<dbReference type="RefSeq" id="WP_163889709.1">
    <property type="nucleotide sequence ID" value="NZ_JAAFYS010000001.1"/>
</dbReference>
<organism evidence="1 2">
    <name type="scientific">Pseudoroseicyclus tamaricis</name>
    <dbReference type="NCBI Taxonomy" id="2705421"/>
    <lineage>
        <taxon>Bacteria</taxon>
        <taxon>Pseudomonadati</taxon>
        <taxon>Pseudomonadota</taxon>
        <taxon>Alphaproteobacteria</taxon>
        <taxon>Rhodobacterales</taxon>
        <taxon>Paracoccaceae</taxon>
        <taxon>Pseudoroseicyclus</taxon>
    </lineage>
</organism>
<dbReference type="InterPro" id="IPR023214">
    <property type="entry name" value="HAD_sf"/>
</dbReference>
<dbReference type="Gene3D" id="3.40.50.1000">
    <property type="entry name" value="HAD superfamily/HAD-like"/>
    <property type="match status" value="1"/>
</dbReference>
<keyword evidence="1" id="KW-0378">Hydrolase</keyword>
<reference evidence="1 2" key="1">
    <citation type="submission" date="2020-02" db="EMBL/GenBank/DDBJ databases">
        <title>Pseudoroseicyclus tamarix, sp. nov., isolated from offshore sediment of a Tamarix chinensis forest.</title>
        <authorList>
            <person name="Gai Y."/>
        </authorList>
    </citation>
    <scope>NUCLEOTIDE SEQUENCE [LARGE SCALE GENOMIC DNA]</scope>
    <source>
        <strain evidence="1 2">CLL3-39</strain>
    </source>
</reference>
<dbReference type="InterPro" id="IPR036412">
    <property type="entry name" value="HAD-like_sf"/>
</dbReference>
<protein>
    <submittedName>
        <fullName evidence="1">Haloacid dehalogenase-like hydrolase</fullName>
    </submittedName>
</protein>
<sequence>MPGLERGDLLVLDLDGTLLPGNSFHRWLAELLLRAPAGLKLVVLRAVAGRVAGRWSHARMKQEVMRGWDDFSARAPGRAEALVARFAAGLRARFRPELTELMAEARALGVPSLLATAAPEDYAAALGQGTSGVIASRLAGGTLVETKGEAKRAAVAAQMAARGWRGRSIVLATDHADDAPLCAVARHVLWYGPVPPAPTLVLEARA</sequence>
<evidence type="ECO:0000313" key="2">
    <source>
        <dbReference type="Proteomes" id="UP000474757"/>
    </source>
</evidence>
<gene>
    <name evidence="1" type="ORF">GZA08_02650</name>
</gene>
<keyword evidence="2" id="KW-1185">Reference proteome</keyword>
<dbReference type="EMBL" id="JAAGAB010000001">
    <property type="protein sequence ID" value="NDU99870.1"/>
    <property type="molecule type" value="Genomic_DNA"/>
</dbReference>
<dbReference type="GO" id="GO:0016787">
    <property type="term" value="F:hydrolase activity"/>
    <property type="evidence" value="ECO:0007669"/>
    <property type="project" value="UniProtKB-KW"/>
</dbReference>
<proteinExistence type="predicted"/>
<dbReference type="Pfam" id="PF12710">
    <property type="entry name" value="HAD"/>
    <property type="match status" value="1"/>
</dbReference>
<evidence type="ECO:0000313" key="1">
    <source>
        <dbReference type="EMBL" id="NDU99870.1"/>
    </source>
</evidence>
<dbReference type="AlphaFoldDB" id="A0A6B2JFM9"/>
<dbReference type="SUPFAM" id="SSF56784">
    <property type="entry name" value="HAD-like"/>
    <property type="match status" value="1"/>
</dbReference>
<comment type="caution">
    <text evidence="1">The sequence shown here is derived from an EMBL/GenBank/DDBJ whole genome shotgun (WGS) entry which is preliminary data.</text>
</comment>
<dbReference type="Proteomes" id="UP000474757">
    <property type="component" value="Unassembled WGS sequence"/>
</dbReference>
<name>A0A6B2JFM9_9RHOB</name>
<accession>A0A6B2JFM9</accession>